<feature type="compositionally biased region" description="Low complexity" evidence="7">
    <location>
        <begin position="900"/>
        <end position="911"/>
    </location>
</feature>
<dbReference type="SMART" id="SM00409">
    <property type="entry name" value="IG"/>
    <property type="match status" value="1"/>
</dbReference>
<dbReference type="Proteomes" id="UP000494165">
    <property type="component" value="Unassembled WGS sequence"/>
</dbReference>
<dbReference type="PROSITE" id="PS50092">
    <property type="entry name" value="TSP1"/>
    <property type="match status" value="8"/>
</dbReference>
<evidence type="ECO:0000313" key="11">
    <source>
        <dbReference type="EMBL" id="CAB3366580.1"/>
    </source>
</evidence>
<evidence type="ECO:0000256" key="6">
    <source>
        <dbReference type="PIRSR" id="PIRSR613273-3"/>
    </source>
</evidence>
<dbReference type="PROSITE" id="PS50900">
    <property type="entry name" value="PLAC"/>
    <property type="match status" value="1"/>
</dbReference>
<dbReference type="GO" id="GO:0031012">
    <property type="term" value="C:extracellular matrix"/>
    <property type="evidence" value="ECO:0007669"/>
    <property type="project" value="TreeGrafter"/>
</dbReference>
<dbReference type="GO" id="GO:0030198">
    <property type="term" value="P:extracellular matrix organization"/>
    <property type="evidence" value="ECO:0007669"/>
    <property type="project" value="InterPro"/>
</dbReference>
<feature type="region of interest" description="Disordered" evidence="7">
    <location>
        <begin position="889"/>
        <end position="1031"/>
    </location>
</feature>
<keyword evidence="2" id="KW-0964">Secreted</keyword>
<keyword evidence="5 6" id="KW-1015">Disulfide bond</keyword>
<evidence type="ECO:0000256" key="3">
    <source>
        <dbReference type="ARBA" id="ARBA00022729"/>
    </source>
</evidence>
<feature type="domain" description="PLAC" evidence="10">
    <location>
        <begin position="1279"/>
        <end position="1316"/>
    </location>
</feature>
<protein>
    <recommendedName>
        <fullName evidence="13">Ig-like domain-containing protein</fullName>
    </recommendedName>
</protein>
<dbReference type="InterPro" id="IPR003599">
    <property type="entry name" value="Ig_sub"/>
</dbReference>
<dbReference type="PRINTS" id="PR01857">
    <property type="entry name" value="ADAMTSFAMILY"/>
</dbReference>
<evidence type="ECO:0000313" key="12">
    <source>
        <dbReference type="Proteomes" id="UP000494165"/>
    </source>
</evidence>
<feature type="disulfide bond" evidence="6">
    <location>
        <begin position="108"/>
        <end position="139"/>
    </location>
</feature>
<dbReference type="InterPro" id="IPR013273">
    <property type="entry name" value="ADAMTS/ADAMTS-like"/>
</dbReference>
<dbReference type="InterPro" id="IPR013098">
    <property type="entry name" value="Ig_I-set"/>
</dbReference>
<dbReference type="InterPro" id="IPR045371">
    <property type="entry name" value="ADAMTS_CR_3"/>
</dbReference>
<dbReference type="InterPro" id="IPR010909">
    <property type="entry name" value="PLAC"/>
</dbReference>
<feature type="disulfide bond" evidence="6">
    <location>
        <begin position="123"/>
        <end position="129"/>
    </location>
</feature>
<reference evidence="11 12" key="1">
    <citation type="submission" date="2020-04" db="EMBL/GenBank/DDBJ databases">
        <authorList>
            <person name="Alioto T."/>
            <person name="Alioto T."/>
            <person name="Gomez Garrido J."/>
        </authorList>
    </citation>
    <scope>NUCLEOTIDE SEQUENCE [LARGE SCALE GENOMIC DNA]</scope>
</reference>
<comment type="caution">
    <text evidence="11">The sequence shown here is derived from an EMBL/GenBank/DDBJ whole genome shotgun (WGS) entry which is preliminary data.</text>
</comment>
<feature type="domain" description="Ig-like" evidence="9">
    <location>
        <begin position="799"/>
        <end position="881"/>
    </location>
</feature>
<dbReference type="InterPro" id="IPR036179">
    <property type="entry name" value="Ig-like_dom_sf"/>
</dbReference>
<dbReference type="GO" id="GO:0005576">
    <property type="term" value="C:extracellular region"/>
    <property type="evidence" value="ECO:0007669"/>
    <property type="project" value="UniProtKB-SubCell"/>
</dbReference>
<feature type="compositionally biased region" description="Polar residues" evidence="7">
    <location>
        <begin position="1020"/>
        <end position="1030"/>
    </location>
</feature>
<dbReference type="PANTHER" id="PTHR13723:SF313">
    <property type="entry name" value="PEPTIDASE M12B DOMAIN-CONTAINING PROTEIN"/>
    <property type="match status" value="1"/>
</dbReference>
<dbReference type="Pfam" id="PF07679">
    <property type="entry name" value="I-set"/>
    <property type="match status" value="1"/>
</dbReference>
<evidence type="ECO:0000256" key="1">
    <source>
        <dbReference type="ARBA" id="ARBA00004613"/>
    </source>
</evidence>
<dbReference type="InterPro" id="IPR000884">
    <property type="entry name" value="TSP1_rpt"/>
</dbReference>
<dbReference type="Pfam" id="PF19236">
    <property type="entry name" value="ADAMTS_CR_3"/>
    <property type="match status" value="1"/>
</dbReference>
<dbReference type="InterPro" id="IPR036383">
    <property type="entry name" value="TSP1_rpt_sf"/>
</dbReference>
<dbReference type="PANTHER" id="PTHR13723">
    <property type="entry name" value="ADAMTS A DISINTEGRIN AND METALLOPROTEASE WITH THROMBOSPONDIN MOTIFS PROTEASE"/>
    <property type="match status" value="1"/>
</dbReference>
<feature type="compositionally biased region" description="Acidic residues" evidence="7">
    <location>
        <begin position="58"/>
        <end position="69"/>
    </location>
</feature>
<dbReference type="Gene3D" id="2.20.100.10">
    <property type="entry name" value="Thrombospondin type-1 (TSP1) repeat"/>
    <property type="match status" value="9"/>
</dbReference>
<evidence type="ECO:0000256" key="2">
    <source>
        <dbReference type="ARBA" id="ARBA00022525"/>
    </source>
</evidence>
<evidence type="ECO:0008006" key="13">
    <source>
        <dbReference type="Google" id="ProtNLM"/>
    </source>
</evidence>
<dbReference type="EMBL" id="CADEPI010000026">
    <property type="protein sequence ID" value="CAB3366580.1"/>
    <property type="molecule type" value="Genomic_DNA"/>
</dbReference>
<dbReference type="InterPro" id="IPR013783">
    <property type="entry name" value="Ig-like_fold"/>
</dbReference>
<proteinExistence type="predicted"/>
<evidence type="ECO:0000259" key="10">
    <source>
        <dbReference type="PROSITE" id="PS50900"/>
    </source>
</evidence>
<dbReference type="FunFam" id="2.20.100.10:FF:000009">
    <property type="entry name" value="ADAMTS-like protein 3 isoform A"/>
    <property type="match status" value="1"/>
</dbReference>
<dbReference type="Pfam" id="PF19030">
    <property type="entry name" value="TSP1_ADAMTS"/>
    <property type="match status" value="9"/>
</dbReference>
<feature type="region of interest" description="Disordered" evidence="7">
    <location>
        <begin position="22"/>
        <end position="73"/>
    </location>
</feature>
<dbReference type="SMART" id="SM00408">
    <property type="entry name" value="IGc2"/>
    <property type="match status" value="1"/>
</dbReference>
<dbReference type="Gene3D" id="2.60.40.10">
    <property type="entry name" value="Immunoglobulins"/>
    <property type="match status" value="1"/>
</dbReference>
<keyword evidence="12" id="KW-1185">Reference proteome</keyword>
<evidence type="ECO:0000259" key="9">
    <source>
        <dbReference type="PROSITE" id="PS50835"/>
    </source>
</evidence>
<feature type="signal peptide" evidence="8">
    <location>
        <begin position="1"/>
        <end position="18"/>
    </location>
</feature>
<dbReference type="SMART" id="SM00209">
    <property type="entry name" value="TSP1"/>
    <property type="match status" value="10"/>
</dbReference>
<name>A0A8S1C3L8_9INSE</name>
<evidence type="ECO:0000256" key="7">
    <source>
        <dbReference type="SAM" id="MobiDB-lite"/>
    </source>
</evidence>
<keyword evidence="4" id="KW-0677">Repeat</keyword>
<dbReference type="SUPFAM" id="SSF82895">
    <property type="entry name" value="TSP-1 type 1 repeat"/>
    <property type="match status" value="8"/>
</dbReference>
<dbReference type="InterPro" id="IPR050439">
    <property type="entry name" value="ADAMTS_ADAMTS-like"/>
</dbReference>
<evidence type="ECO:0000256" key="5">
    <source>
        <dbReference type="ARBA" id="ARBA00023157"/>
    </source>
</evidence>
<accession>A0A8S1C3L8</accession>
<feature type="chain" id="PRO_5035915640" description="Ig-like domain-containing protein" evidence="8">
    <location>
        <begin position="19"/>
        <end position="1317"/>
    </location>
</feature>
<dbReference type="InterPro" id="IPR003598">
    <property type="entry name" value="Ig_sub2"/>
</dbReference>
<dbReference type="SUPFAM" id="SSF48726">
    <property type="entry name" value="Immunoglobulin"/>
    <property type="match status" value="1"/>
</dbReference>
<dbReference type="GO" id="GO:0006508">
    <property type="term" value="P:proteolysis"/>
    <property type="evidence" value="ECO:0007669"/>
    <property type="project" value="TreeGrafter"/>
</dbReference>
<dbReference type="GO" id="GO:0004222">
    <property type="term" value="F:metalloendopeptidase activity"/>
    <property type="evidence" value="ECO:0007669"/>
    <property type="project" value="TreeGrafter"/>
</dbReference>
<dbReference type="Pfam" id="PF00090">
    <property type="entry name" value="TSP_1"/>
    <property type="match status" value="1"/>
</dbReference>
<dbReference type="CDD" id="cd00096">
    <property type="entry name" value="Ig"/>
    <property type="match status" value="1"/>
</dbReference>
<sequence>MTRICLLFLCFALVAASAGDTSSEVASTASTENSAPTATSSSHELEEKGEKASIGNEGADEDEEEEDGDSPTFTDASLEELERELEQPGHKRHNARPGWAAWSEWSTCSRTCDGGASYQIRRCTAPQGCKGEPLRHRICNMQPCSDNGDFREQQCAAYNDIPYEGHLYKWTASHDEYEPCALTCKTRSKDGRSTLVVQLAPKVQDGTRCRHGSLDMCINGKCQRVGCDLKIGSTLHVDECGVCGGNGSSCAKPLYKWEDAGTETCSATCGGGVRFTKPVCRNRITKAVEEDALCNASQKPEPTKVACSTRRCPPKYVVGEWGPCSVTCGGGTRYRPIFCAEETKGTLAKVADHFCHGHKPRYQEQCNTADCPDWDSGEWSGCSVSCGEGQQTRRVLCRDARGDPSSKCEPGRKPPATQPCRTGIECPKDKYESDEELSENVHYLKENSQQLFEQLPTHPQRLIGEPNVPRQATFITEEWGPCNVSCGIGWRQREVRCKIFLDFSRSLANLPDSKCHGPKPSAIERCVMPKCGGSFSRYDEMSISDPTMIAVKDQQPVTDEPLCDNPLCNYYHDALPQTSSREGTIRVAPRPPGKNGKESYTWQEQGYTYCSASCLGGVQELIVSCVRESDSQSVSPYLCPIETRPVLLTRTCNDVPCPPRWNYSEFQECSKPCGIGIQLRDVSCIHEVARGGGNTVVVPNSMCPQPPPPDRQYCNVLDCPIKWHSGDWSKCSRACGGGMKTRKVDCMQTMAQGHIQGRPVSMCPSNKPAESKACNTKPCDPGDSPTIASTNQTYIQQSPKKKVTLKIGGQAAVFWGTQVKIKCPVKKYNRTRIFWKKDQKSIRNSKKYSISKKGALRVQDVVYSDSGIYTCMAGRSFADITLTVKPKPGHFPTSEEIDRVGSPGAPVGGSSRQTANNLDPFGMSTGHDSSSDAGYGSMHMGEARAPQPFNNLEDHSHELGGPPLTAKTTRPPWQKGRKNKNKENEENDGSRFAIKPSTPESNVREAGVPTPPPSLEDYQQPPSTASSSSRPMPHFQQLLANLQNLWPFQPFSNSRGLRMVDSPFGALAKSDDSGSDDADATPGPVVILGKGTKESLKFEWVTRPWSACSQPCGKGGIQAREVICMVRLQNNTQPVEGNLCFDEGLESPAAIQDCGTTECPKWTSGAWTDCEHSRCFTWNTAMQRREVNCQFPNGTIIESPLCDEKEKPPTRQECYNVKCKGTWKVGEWSDCSAACDTHGTKYRILQCVWYGTKKPAGNACRDQPRPAVMKMCKGPPCRTTAECTDQVTHCRRVRLMNLCRVYRYQYQCCQTCRGGMG</sequence>
<dbReference type="PROSITE" id="PS50835">
    <property type="entry name" value="IG_LIKE"/>
    <property type="match status" value="1"/>
</dbReference>
<evidence type="ECO:0000256" key="4">
    <source>
        <dbReference type="ARBA" id="ARBA00022737"/>
    </source>
</evidence>
<organism evidence="11 12">
    <name type="scientific">Cloeon dipterum</name>
    <dbReference type="NCBI Taxonomy" id="197152"/>
    <lineage>
        <taxon>Eukaryota</taxon>
        <taxon>Metazoa</taxon>
        <taxon>Ecdysozoa</taxon>
        <taxon>Arthropoda</taxon>
        <taxon>Hexapoda</taxon>
        <taxon>Insecta</taxon>
        <taxon>Pterygota</taxon>
        <taxon>Palaeoptera</taxon>
        <taxon>Ephemeroptera</taxon>
        <taxon>Pisciforma</taxon>
        <taxon>Baetidae</taxon>
        <taxon>Cloeon</taxon>
    </lineage>
</organism>
<evidence type="ECO:0000256" key="8">
    <source>
        <dbReference type="SAM" id="SignalP"/>
    </source>
</evidence>
<feature type="disulfide bond" evidence="6">
    <location>
        <begin position="112"/>
        <end position="144"/>
    </location>
</feature>
<dbReference type="OrthoDB" id="5948003at2759"/>
<gene>
    <name evidence="11" type="ORF">CLODIP_2_CD15917</name>
</gene>
<keyword evidence="3 8" id="KW-0732">Signal</keyword>
<dbReference type="InterPro" id="IPR007110">
    <property type="entry name" value="Ig-like_dom"/>
</dbReference>
<feature type="compositionally biased region" description="Low complexity" evidence="7">
    <location>
        <begin position="22"/>
        <end position="35"/>
    </location>
</feature>
<comment type="subcellular location">
    <subcellularLocation>
        <location evidence="1">Secreted</location>
    </subcellularLocation>
</comment>